<reference evidence="2" key="1">
    <citation type="submission" date="2020-11" db="EMBL/GenBank/DDBJ databases">
        <authorList>
            <consortium name="DOE Joint Genome Institute"/>
            <person name="Ahrendt S."/>
            <person name="Riley R."/>
            <person name="Andreopoulos W."/>
            <person name="Labutti K."/>
            <person name="Pangilinan J."/>
            <person name="Ruiz-Duenas F.J."/>
            <person name="Barrasa J.M."/>
            <person name="Sanchez-Garcia M."/>
            <person name="Camarero S."/>
            <person name="Miyauchi S."/>
            <person name="Serrano A."/>
            <person name="Linde D."/>
            <person name="Babiker R."/>
            <person name="Drula E."/>
            <person name="Ayuso-Fernandez I."/>
            <person name="Pacheco R."/>
            <person name="Padilla G."/>
            <person name="Ferreira P."/>
            <person name="Barriuso J."/>
            <person name="Kellner H."/>
            <person name="Castanera R."/>
            <person name="Alfaro M."/>
            <person name="Ramirez L."/>
            <person name="Pisabarro A.G."/>
            <person name="Kuo A."/>
            <person name="Tritt A."/>
            <person name="Lipzen A."/>
            <person name="He G."/>
            <person name="Yan M."/>
            <person name="Ng V."/>
            <person name="Cullen D."/>
            <person name="Martin F."/>
            <person name="Rosso M.-N."/>
            <person name="Henrissat B."/>
            <person name="Hibbett D."/>
            <person name="Martinez A.T."/>
            <person name="Grigoriev I.V."/>
        </authorList>
    </citation>
    <scope>NUCLEOTIDE SEQUENCE</scope>
    <source>
        <strain evidence="2">CIRM-BRFM 674</strain>
    </source>
</reference>
<keyword evidence="3" id="KW-1185">Reference proteome</keyword>
<gene>
    <name evidence="2" type="ORF">BDN70DRAFT_992833</name>
</gene>
<evidence type="ECO:0000256" key="1">
    <source>
        <dbReference type="SAM" id="Coils"/>
    </source>
</evidence>
<sequence>MLSRIFSFFRFMAHSTSFESTSQKASTNNQRSTPDSPFLPLPWSQSLEVKEYMRIVLRTASSTIEAHDQLAQHTVFKLEHIKDVGNRTQHEHIIATVVDHNGNKIRLSIERSKGQAIAAPKCEKQKRSLRRSFSSSSTATLASLSSPECDSLDKTKPAKDVVQYLGNIQFPGSRILTVFEPQPHIPLLLLAIIIETVHDKEFLYTLVRNQCYWFAMLVMGVSMSQGGLVQSFPLKRGKGKMRADGGSEVKLLQPLQFSDPDIGSSGLGAIPILPEGDITVKELGPSVGTHTGVPIVSVRHDEIREVAIEAQRRYKDELEKLATKRAAQEAVARMLEHAQSEIEAANARAEAANARNEAANARAEAVNAENVALKKQLAQMQRCS</sequence>
<feature type="coiled-coil region" evidence="1">
    <location>
        <begin position="328"/>
        <end position="383"/>
    </location>
</feature>
<comment type="caution">
    <text evidence="2">The sequence shown here is derived from an EMBL/GenBank/DDBJ whole genome shotgun (WGS) entry which is preliminary data.</text>
</comment>
<evidence type="ECO:0000313" key="2">
    <source>
        <dbReference type="EMBL" id="KAF9480205.1"/>
    </source>
</evidence>
<organism evidence="2 3">
    <name type="scientific">Pholiota conissans</name>
    <dbReference type="NCBI Taxonomy" id="109636"/>
    <lineage>
        <taxon>Eukaryota</taxon>
        <taxon>Fungi</taxon>
        <taxon>Dikarya</taxon>
        <taxon>Basidiomycota</taxon>
        <taxon>Agaricomycotina</taxon>
        <taxon>Agaricomycetes</taxon>
        <taxon>Agaricomycetidae</taxon>
        <taxon>Agaricales</taxon>
        <taxon>Agaricineae</taxon>
        <taxon>Strophariaceae</taxon>
        <taxon>Pholiota</taxon>
    </lineage>
</organism>
<dbReference type="Proteomes" id="UP000807469">
    <property type="component" value="Unassembled WGS sequence"/>
</dbReference>
<accession>A0A9P6D1H3</accession>
<name>A0A9P6D1H3_9AGAR</name>
<protein>
    <submittedName>
        <fullName evidence="2">Uncharacterized protein</fullName>
    </submittedName>
</protein>
<keyword evidence="1" id="KW-0175">Coiled coil</keyword>
<proteinExistence type="predicted"/>
<evidence type="ECO:0000313" key="3">
    <source>
        <dbReference type="Proteomes" id="UP000807469"/>
    </source>
</evidence>
<dbReference type="EMBL" id="MU155198">
    <property type="protein sequence ID" value="KAF9480205.1"/>
    <property type="molecule type" value="Genomic_DNA"/>
</dbReference>
<dbReference type="AlphaFoldDB" id="A0A9P6D1H3"/>